<evidence type="ECO:0000313" key="3">
    <source>
        <dbReference type="Proteomes" id="UP001053296"/>
    </source>
</evidence>
<sequence length="172" mass="20641">MEWWQPFLFLLGVGACLFLNFLTFGDGDELFPRKTKQNKSKVTDSHRRHNFILKDKPFPNSRPPNGESANPYKPTREVTNPLERDLSPALEDRFVYWETEEGLQRFDVQSEWECYDEDLEMLEPHSKLSPVFVDFPSYDPTKLEYPEYKKWKDFCVQINHFVPYRIFKEFDD</sequence>
<keyword evidence="3" id="KW-1185">Reference proteome</keyword>
<proteinExistence type="predicted"/>
<feature type="region of interest" description="Disordered" evidence="1">
    <location>
        <begin position="55"/>
        <end position="81"/>
    </location>
</feature>
<dbReference type="Proteomes" id="UP001053296">
    <property type="component" value="Chromosome"/>
</dbReference>
<reference evidence="2" key="1">
    <citation type="journal article" date="2022" name="Arch. Microbiol.">
        <title>Pseudodesulfovibrio sediminis sp. nov., a mesophilic and neutrophilic sulfate-reducing bacterium isolated from sediment of a brackish lake.</title>
        <authorList>
            <person name="Takahashi A."/>
            <person name="Kojima H."/>
            <person name="Watanabe M."/>
            <person name="Fukui M."/>
        </authorList>
    </citation>
    <scope>NUCLEOTIDE SEQUENCE</scope>
    <source>
        <strain evidence="2">SF6</strain>
    </source>
</reference>
<evidence type="ECO:0000313" key="2">
    <source>
        <dbReference type="EMBL" id="BCS87353.1"/>
    </source>
</evidence>
<gene>
    <name evidence="2" type="ORF">PSDVSF_05950</name>
</gene>
<accession>A0ABN6EMN5</accession>
<evidence type="ECO:0000256" key="1">
    <source>
        <dbReference type="SAM" id="MobiDB-lite"/>
    </source>
</evidence>
<name>A0ABN6EMN5_9BACT</name>
<protein>
    <submittedName>
        <fullName evidence="2">Uncharacterized protein</fullName>
    </submittedName>
</protein>
<dbReference type="RefSeq" id="WP_229593530.1">
    <property type="nucleotide sequence ID" value="NZ_AP024485.1"/>
</dbReference>
<dbReference type="EMBL" id="AP024485">
    <property type="protein sequence ID" value="BCS87353.1"/>
    <property type="molecule type" value="Genomic_DNA"/>
</dbReference>
<organism evidence="2 3">
    <name type="scientific">Pseudodesulfovibrio sediminis</name>
    <dbReference type="NCBI Taxonomy" id="2810563"/>
    <lineage>
        <taxon>Bacteria</taxon>
        <taxon>Pseudomonadati</taxon>
        <taxon>Thermodesulfobacteriota</taxon>
        <taxon>Desulfovibrionia</taxon>
        <taxon>Desulfovibrionales</taxon>
        <taxon>Desulfovibrionaceae</taxon>
    </lineage>
</organism>